<dbReference type="GO" id="GO:0046872">
    <property type="term" value="F:metal ion binding"/>
    <property type="evidence" value="ECO:0007669"/>
    <property type="project" value="UniProtKB-KW"/>
</dbReference>
<organism evidence="11 12">
    <name type="scientific">Mucilaginibacter celer</name>
    <dbReference type="NCBI Taxonomy" id="2305508"/>
    <lineage>
        <taxon>Bacteria</taxon>
        <taxon>Pseudomonadati</taxon>
        <taxon>Bacteroidota</taxon>
        <taxon>Sphingobacteriia</taxon>
        <taxon>Sphingobacteriales</taxon>
        <taxon>Sphingobacteriaceae</taxon>
        <taxon>Mucilaginibacter</taxon>
    </lineage>
</organism>
<keyword evidence="4" id="KW-0479">Metal-binding</keyword>
<evidence type="ECO:0000256" key="6">
    <source>
        <dbReference type="ARBA" id="ARBA00022833"/>
    </source>
</evidence>
<keyword evidence="7" id="KW-0482">Metalloprotease</keyword>
<evidence type="ECO:0000256" key="8">
    <source>
        <dbReference type="RuleBase" id="RU004447"/>
    </source>
</evidence>
<feature type="domain" description="Peptidase M16 C-terminal" evidence="10">
    <location>
        <begin position="688"/>
        <end position="861"/>
    </location>
</feature>
<feature type="domain" description="Peptidase M16 C-terminal" evidence="10">
    <location>
        <begin position="204"/>
        <end position="384"/>
    </location>
</feature>
<protein>
    <submittedName>
        <fullName evidence="11">Insulinase family protein</fullName>
    </submittedName>
</protein>
<dbReference type="EMBL" id="CP032869">
    <property type="protein sequence ID" value="AYL94357.1"/>
    <property type="molecule type" value="Genomic_DNA"/>
</dbReference>
<name>A0A494VHU0_9SPHI</name>
<evidence type="ECO:0000259" key="10">
    <source>
        <dbReference type="Pfam" id="PF05193"/>
    </source>
</evidence>
<dbReference type="Pfam" id="PF00675">
    <property type="entry name" value="Peptidase_M16"/>
    <property type="match status" value="1"/>
</dbReference>
<dbReference type="PROSITE" id="PS00143">
    <property type="entry name" value="INSULINASE"/>
    <property type="match status" value="1"/>
</dbReference>
<evidence type="ECO:0000313" key="12">
    <source>
        <dbReference type="Proteomes" id="UP000270046"/>
    </source>
</evidence>
<evidence type="ECO:0000256" key="7">
    <source>
        <dbReference type="ARBA" id="ARBA00023049"/>
    </source>
</evidence>
<comment type="similarity">
    <text evidence="2 8">Belongs to the peptidase M16 family.</text>
</comment>
<evidence type="ECO:0000256" key="5">
    <source>
        <dbReference type="ARBA" id="ARBA00022801"/>
    </source>
</evidence>
<dbReference type="PANTHER" id="PTHR43690">
    <property type="entry name" value="NARDILYSIN"/>
    <property type="match status" value="1"/>
</dbReference>
<dbReference type="InterPro" id="IPR001431">
    <property type="entry name" value="Pept_M16_Zn_BS"/>
</dbReference>
<dbReference type="OrthoDB" id="9811314at2"/>
<keyword evidence="5" id="KW-0378">Hydrolase</keyword>
<dbReference type="InterPro" id="IPR007863">
    <property type="entry name" value="Peptidase_M16_C"/>
</dbReference>
<evidence type="ECO:0000256" key="1">
    <source>
        <dbReference type="ARBA" id="ARBA00001947"/>
    </source>
</evidence>
<dbReference type="Proteomes" id="UP000270046">
    <property type="component" value="Chromosome"/>
</dbReference>
<reference evidence="11 12" key="1">
    <citation type="submission" date="2018-10" db="EMBL/GenBank/DDBJ databases">
        <title>Genome sequencing of Mucilaginibacter sp. HYN0043.</title>
        <authorList>
            <person name="Kim M."/>
            <person name="Yi H."/>
        </authorList>
    </citation>
    <scope>NUCLEOTIDE SEQUENCE [LARGE SCALE GENOMIC DNA]</scope>
    <source>
        <strain evidence="11 12">HYN0043</strain>
    </source>
</reference>
<dbReference type="PANTHER" id="PTHR43690:SF34">
    <property type="entry name" value="ZINC PROTEASE PQQL-LIKE"/>
    <property type="match status" value="1"/>
</dbReference>
<dbReference type="GO" id="GO:0006508">
    <property type="term" value="P:proteolysis"/>
    <property type="evidence" value="ECO:0007669"/>
    <property type="project" value="UniProtKB-KW"/>
</dbReference>
<dbReference type="KEGG" id="muh:HYN43_003170"/>
<keyword evidence="12" id="KW-1185">Reference proteome</keyword>
<keyword evidence="6" id="KW-0862">Zinc</keyword>
<evidence type="ECO:0000256" key="3">
    <source>
        <dbReference type="ARBA" id="ARBA00022670"/>
    </source>
</evidence>
<evidence type="ECO:0000256" key="4">
    <source>
        <dbReference type="ARBA" id="ARBA00022723"/>
    </source>
</evidence>
<dbReference type="AlphaFoldDB" id="A0A494VHU0"/>
<gene>
    <name evidence="11" type="ORF">HYN43_003170</name>
</gene>
<comment type="cofactor">
    <cofactor evidence="1">
        <name>Zn(2+)</name>
        <dbReference type="ChEBI" id="CHEBI:29105"/>
    </cofactor>
</comment>
<dbReference type="InterPro" id="IPR011765">
    <property type="entry name" value="Pept_M16_N"/>
</dbReference>
<accession>A0A494VHU0</accession>
<dbReference type="InterPro" id="IPR050626">
    <property type="entry name" value="Peptidase_M16"/>
</dbReference>
<proteinExistence type="inferred from homology"/>
<evidence type="ECO:0000256" key="2">
    <source>
        <dbReference type="ARBA" id="ARBA00007261"/>
    </source>
</evidence>
<evidence type="ECO:0000313" key="11">
    <source>
        <dbReference type="EMBL" id="AYL94357.1"/>
    </source>
</evidence>
<evidence type="ECO:0000259" key="9">
    <source>
        <dbReference type="Pfam" id="PF00675"/>
    </source>
</evidence>
<dbReference type="InterPro" id="IPR011249">
    <property type="entry name" value="Metalloenz_LuxS/M16"/>
</dbReference>
<dbReference type="Pfam" id="PF05193">
    <property type="entry name" value="Peptidase_M16_C"/>
    <property type="match status" value="2"/>
</dbReference>
<dbReference type="RefSeq" id="WP_119408076.1">
    <property type="nucleotide sequence ID" value="NZ_CP032869.1"/>
</dbReference>
<dbReference type="GO" id="GO:0004222">
    <property type="term" value="F:metalloendopeptidase activity"/>
    <property type="evidence" value="ECO:0007669"/>
    <property type="project" value="InterPro"/>
</dbReference>
<keyword evidence="3" id="KW-0645">Protease</keyword>
<feature type="domain" description="Peptidase M16 N-terminal" evidence="9">
    <location>
        <begin position="45"/>
        <end position="185"/>
    </location>
</feature>
<dbReference type="Gene3D" id="3.30.830.10">
    <property type="entry name" value="Metalloenzyme, LuxS/M16 peptidase-like"/>
    <property type="match status" value="4"/>
</dbReference>
<sequence length="935" mass="104995">MKLYRILQIALLLTSPIFTNRASSQELPQDPAILKGQLKNGFTYIIRKNTVPKKKLTVYLVIKAGSVLENDNQRGLAHFMEHMSFNGTKHFPANSLVEFLQKAGVRFGADLNAYTSFDETVYQLPIAADDVTLVDQALQVIRDWAQDATLDQAELDKERGVVLEEERMRSGIQSRMSERLMPIIYNRSKYASRLPIGVDSVLKNFDRETILSFYRDWYRPDLEGIIVVGDIDPKGIEQKVKALFDDLKVPAVPKLRPDFQIQLNGARQYAVITDKEMQGSSLQVIYKFPHRKLRTNADYLEYLKRNLFNLVLANRLQSVYQNNAAFYLGAGASVQPILSNVDAFTITVSTKNGLLKPGFQALWREMTKIRDNGFTDVELETAKTFYLSRVQAQADEVDKAPSGQLAGEYTRLFLQGEASPGVLKEAELTTAYLPTISPNHLKQLMKRYLAMPDRDVIASGPESAKDKLPIEAALAGWLDEADASSAPTGIANSGQFDVERKPLIEAISSPGKIVSSKEIKAFDGHELVLSNGLRIIVKPTTFQNNEIAFSAFSPGGTSVTKDADFRSASLAAAIVSQSGIGSFGSETLRLKLTGKIAGVSPFINERFAGLYGATNISDLETALQLTYLYFTSPRKDTTIFQSEIGRLTASLQNKIDVPDNQFADTVNAVLTNNSYRRKPISLDEVKEIDLDKILKFYREQFSDASNFTFVFVGNVNLETAKPLFEKYLGALPTSNSHYNWHDLNIRIPSGKLTKTVKAGDEVKATVSMVISGDYLFSIEENLKLEGIKQMLEIHLIERLREKESGVYSPKVNLDLSKYLKQYAFSISFTCAPSNVDKLIDATWQEIKSIKDLGPTADDLKKFQSEQSSAIESSLETNRFWLSYLTNQYQNQEDITAVQRQRELLKSFNSEVYRDAAQRYLTDRNYIRLVKLPKDR</sequence>
<dbReference type="SUPFAM" id="SSF63411">
    <property type="entry name" value="LuxS/MPP-like metallohydrolase"/>
    <property type="match status" value="4"/>
</dbReference>